<feature type="compositionally biased region" description="Basic and acidic residues" evidence="1">
    <location>
        <begin position="222"/>
        <end position="316"/>
    </location>
</feature>
<feature type="compositionally biased region" description="Polar residues" evidence="1">
    <location>
        <begin position="509"/>
        <end position="523"/>
    </location>
</feature>
<keyword evidence="5" id="KW-1185">Reference proteome</keyword>
<dbReference type="Proteomes" id="UP001176961">
    <property type="component" value="Unassembled WGS sequence"/>
</dbReference>
<feature type="compositionally biased region" description="Basic and acidic residues" evidence="1">
    <location>
        <begin position="443"/>
        <end position="456"/>
    </location>
</feature>
<reference evidence="4" key="1">
    <citation type="submission" date="2023-07" db="EMBL/GenBank/DDBJ databases">
        <authorList>
            <consortium name="CYATHOMIX"/>
        </authorList>
    </citation>
    <scope>NUCLEOTIDE SEQUENCE</scope>
    <source>
        <strain evidence="4">N/A</strain>
    </source>
</reference>
<organism evidence="4 5">
    <name type="scientific">Cylicocyclus nassatus</name>
    <name type="common">Nematode worm</name>
    <dbReference type="NCBI Taxonomy" id="53992"/>
    <lineage>
        <taxon>Eukaryota</taxon>
        <taxon>Metazoa</taxon>
        <taxon>Ecdysozoa</taxon>
        <taxon>Nematoda</taxon>
        <taxon>Chromadorea</taxon>
        <taxon>Rhabditida</taxon>
        <taxon>Rhabditina</taxon>
        <taxon>Rhabditomorpha</taxon>
        <taxon>Strongyloidea</taxon>
        <taxon>Strongylidae</taxon>
        <taxon>Cylicocyclus</taxon>
    </lineage>
</organism>
<feature type="compositionally biased region" description="Polar residues" evidence="1">
    <location>
        <begin position="580"/>
        <end position="607"/>
    </location>
</feature>
<comment type="caution">
    <text evidence="4">The sequence shown here is derived from an EMBL/GenBank/DDBJ whole genome shotgun (WGS) entry which is preliminary data.</text>
</comment>
<evidence type="ECO:0000256" key="2">
    <source>
        <dbReference type="SAM" id="SignalP"/>
    </source>
</evidence>
<feature type="signal peptide" evidence="2">
    <location>
        <begin position="1"/>
        <end position="17"/>
    </location>
</feature>
<keyword evidence="2" id="KW-0732">Signal</keyword>
<dbReference type="Pfam" id="PF23626">
    <property type="entry name" value="CCD_aECM"/>
    <property type="match status" value="1"/>
</dbReference>
<feature type="compositionally biased region" description="Basic residues" evidence="1">
    <location>
        <begin position="419"/>
        <end position="435"/>
    </location>
</feature>
<evidence type="ECO:0000259" key="3">
    <source>
        <dbReference type="Pfam" id="PF23626"/>
    </source>
</evidence>
<sequence length="785" mass="93484">MKGLVLTLLGLVLIAKARKNFHTGNVPVKFDNFSLEENIDDSSEHRIRDNITQHAREVVATEEPTHEIAQKEKEELELARTIEWEQRKIQELREERERVKQQKKEEIERIMKEQAIEQARIEAARAQRKRMRVLEEQRRKLIEAKRERERQEKMLAELELQKQEEIRKLEEEKERQRQKLEEERKRLAEEEQQRKKLEEEQRKREEGEERKKWLEEERLRVAREQEEERRRIEQQQEEQRKKHEEEERKRREEEEEERRRQEEEEEERKMKELEEKRRQRRIEEESRKRAEEAKRHEQKREHLKAELKEENHENSYKRSSTRRVPKELEYKIAKRHQELLDRFGSKAQAPKSKSRKHTRKGVVNEGSAGPQEEFDRGYGSSSFYTENDFDGGNSIEQQNSEQEKSQSVDIDFSADQPAKRRRKLKKRKPRRRVHGIKSVSVMTEKRIRGNKSMEKDSAASTFLGGWTDSIETDKHDFQISPTTTSMPKTLAVVVQPILKQGSSREESSYPAQNILPNPQQIPNYQDQEQYLKAYYEQYYKEWYRQHNEANKEAESSLSELSSSPMPRRQIKFQFGKSGDFTENTPQTSETYPHPQQQSSFGPLGSVQQPTYVAPQIEAAPETTTSSPPLTRVQLDKICADIQKTTQSFGIKDPKTFALNNCSLIKMYYKQVTCEQINNVMDYCERDYGEEDEVSLARRKCRKMIHESSDEGPAIHRGLEKVEKTRLLNTLRPYLQTFPTFLMVQNPYRIQATYLRRYRQNSVRRASVPISHISQEVFDLLVIKNS</sequence>
<proteinExistence type="predicted"/>
<feature type="region of interest" description="Disordered" evidence="1">
    <location>
        <begin position="222"/>
        <end position="456"/>
    </location>
</feature>
<feature type="compositionally biased region" description="Basic and acidic residues" evidence="1">
    <location>
        <begin position="324"/>
        <end position="344"/>
    </location>
</feature>
<evidence type="ECO:0000256" key="1">
    <source>
        <dbReference type="SAM" id="MobiDB-lite"/>
    </source>
</evidence>
<feature type="region of interest" description="Disordered" evidence="1">
    <location>
        <begin position="501"/>
        <end position="523"/>
    </location>
</feature>
<dbReference type="AlphaFoldDB" id="A0AA36DTU8"/>
<feature type="region of interest" description="Disordered" evidence="1">
    <location>
        <begin position="577"/>
        <end position="607"/>
    </location>
</feature>
<dbReference type="InterPro" id="IPR055352">
    <property type="entry name" value="CCD_aECM"/>
</dbReference>
<gene>
    <name evidence="4" type="ORF">CYNAS_LOCUS3945</name>
</gene>
<evidence type="ECO:0000313" key="5">
    <source>
        <dbReference type="Proteomes" id="UP001176961"/>
    </source>
</evidence>
<accession>A0AA36DTU8</accession>
<feature type="region of interest" description="Disordered" evidence="1">
    <location>
        <begin position="183"/>
        <end position="210"/>
    </location>
</feature>
<name>A0AA36DTU8_CYLNA</name>
<feature type="chain" id="PRO_5041218825" description="aECM cysteine-cradle domain-containing protein" evidence="2">
    <location>
        <begin position="18"/>
        <end position="785"/>
    </location>
</feature>
<feature type="domain" description="aECM cysteine-cradle" evidence="3">
    <location>
        <begin position="635"/>
        <end position="686"/>
    </location>
</feature>
<protein>
    <recommendedName>
        <fullName evidence="3">aECM cysteine-cradle domain-containing protein</fullName>
    </recommendedName>
</protein>
<dbReference type="EMBL" id="CATQJL010000001">
    <property type="protein sequence ID" value="CAJ0591962.1"/>
    <property type="molecule type" value="Genomic_DNA"/>
</dbReference>
<evidence type="ECO:0000313" key="4">
    <source>
        <dbReference type="EMBL" id="CAJ0591962.1"/>
    </source>
</evidence>